<dbReference type="PANTHER" id="PTHR33495">
    <property type="entry name" value="ANTI-SIGMA FACTOR ANTAGONIST TM_1081-RELATED-RELATED"/>
    <property type="match status" value="1"/>
</dbReference>
<dbReference type="Proteomes" id="UP000678276">
    <property type="component" value="Unassembled WGS sequence"/>
</dbReference>
<accession>A0ABS4BIA9</accession>
<comment type="caution">
    <text evidence="4">The sequence shown here is derived from an EMBL/GenBank/DDBJ whole genome shotgun (WGS) entry which is preliminary data.</text>
</comment>
<feature type="domain" description="STAS" evidence="3">
    <location>
        <begin position="22"/>
        <end position="114"/>
    </location>
</feature>
<proteinExistence type="inferred from homology"/>
<reference evidence="4 5" key="1">
    <citation type="submission" date="2021-04" db="EMBL/GenBank/DDBJ databases">
        <title>Whole genome sequence of Jiella sp. KSK16Y-1.</title>
        <authorList>
            <person name="Tuo L."/>
        </authorList>
    </citation>
    <scope>NUCLEOTIDE SEQUENCE [LARGE SCALE GENOMIC DNA]</scope>
    <source>
        <strain evidence="4 5">KSK16Y-1</strain>
    </source>
</reference>
<evidence type="ECO:0000313" key="5">
    <source>
        <dbReference type="Proteomes" id="UP000678276"/>
    </source>
</evidence>
<dbReference type="EMBL" id="JAGJCF010000007">
    <property type="protein sequence ID" value="MBP0616494.1"/>
    <property type="molecule type" value="Genomic_DNA"/>
</dbReference>
<dbReference type="PROSITE" id="PS50801">
    <property type="entry name" value="STAS"/>
    <property type="match status" value="1"/>
</dbReference>
<dbReference type="InterPro" id="IPR002645">
    <property type="entry name" value="STAS_dom"/>
</dbReference>
<sequence length="114" mass="11933">MLTKIPGSGEDPAIFSLDAPRLTAANSPAFRQEMADLISAGATRVVLDLSPVAFIDSTGLGSLVAILKQIGSRGDLAICGVQPGVQQMFKLTRMDRVFRIYPNLAAASAALESA</sequence>
<dbReference type="InterPro" id="IPR003658">
    <property type="entry name" value="Anti-sigma_ant"/>
</dbReference>
<gene>
    <name evidence="4" type="ORF">J6595_12970</name>
</gene>
<evidence type="ECO:0000313" key="4">
    <source>
        <dbReference type="EMBL" id="MBP0616494.1"/>
    </source>
</evidence>
<dbReference type="InterPro" id="IPR036513">
    <property type="entry name" value="STAS_dom_sf"/>
</dbReference>
<organism evidence="4 5">
    <name type="scientific">Jiella mangrovi</name>
    <dbReference type="NCBI Taxonomy" id="2821407"/>
    <lineage>
        <taxon>Bacteria</taxon>
        <taxon>Pseudomonadati</taxon>
        <taxon>Pseudomonadota</taxon>
        <taxon>Alphaproteobacteria</taxon>
        <taxon>Hyphomicrobiales</taxon>
        <taxon>Aurantimonadaceae</taxon>
        <taxon>Jiella</taxon>
    </lineage>
</organism>
<dbReference type="SUPFAM" id="SSF52091">
    <property type="entry name" value="SpoIIaa-like"/>
    <property type="match status" value="1"/>
</dbReference>
<dbReference type="Pfam" id="PF01740">
    <property type="entry name" value="STAS"/>
    <property type="match status" value="1"/>
</dbReference>
<dbReference type="CDD" id="cd07043">
    <property type="entry name" value="STAS_anti-anti-sigma_factors"/>
    <property type="match status" value="1"/>
</dbReference>
<dbReference type="RefSeq" id="WP_209594976.1">
    <property type="nucleotide sequence ID" value="NZ_JAGJCF010000007.1"/>
</dbReference>
<keyword evidence="5" id="KW-1185">Reference proteome</keyword>
<dbReference type="PANTHER" id="PTHR33495:SF2">
    <property type="entry name" value="ANTI-SIGMA FACTOR ANTAGONIST TM_1081-RELATED"/>
    <property type="match status" value="1"/>
</dbReference>
<evidence type="ECO:0000259" key="3">
    <source>
        <dbReference type="PROSITE" id="PS50801"/>
    </source>
</evidence>
<dbReference type="NCBIfam" id="TIGR00377">
    <property type="entry name" value="ant_ant_sig"/>
    <property type="match status" value="1"/>
</dbReference>
<dbReference type="Gene3D" id="3.30.750.24">
    <property type="entry name" value="STAS domain"/>
    <property type="match status" value="1"/>
</dbReference>
<evidence type="ECO:0000256" key="1">
    <source>
        <dbReference type="ARBA" id="ARBA00009013"/>
    </source>
</evidence>
<evidence type="ECO:0000256" key="2">
    <source>
        <dbReference type="RuleBase" id="RU003749"/>
    </source>
</evidence>
<comment type="similarity">
    <text evidence="1 2">Belongs to the anti-sigma-factor antagonist family.</text>
</comment>
<protein>
    <recommendedName>
        <fullName evidence="2">Anti-sigma factor antagonist</fullName>
    </recommendedName>
</protein>
<name>A0ABS4BIA9_9HYPH</name>